<protein>
    <submittedName>
        <fullName evidence="2">Uncharacterized protein</fullName>
    </submittedName>
</protein>
<reference evidence="2" key="1">
    <citation type="journal article" date="2020" name="Stud. Mycol.">
        <title>101 Dothideomycetes genomes: a test case for predicting lifestyles and emergence of pathogens.</title>
        <authorList>
            <person name="Haridas S."/>
            <person name="Albert R."/>
            <person name="Binder M."/>
            <person name="Bloem J."/>
            <person name="Labutti K."/>
            <person name="Salamov A."/>
            <person name="Andreopoulos B."/>
            <person name="Baker S."/>
            <person name="Barry K."/>
            <person name="Bills G."/>
            <person name="Bluhm B."/>
            <person name="Cannon C."/>
            <person name="Castanera R."/>
            <person name="Culley D."/>
            <person name="Daum C."/>
            <person name="Ezra D."/>
            <person name="Gonzalez J."/>
            <person name="Henrissat B."/>
            <person name="Kuo A."/>
            <person name="Liang C."/>
            <person name="Lipzen A."/>
            <person name="Lutzoni F."/>
            <person name="Magnuson J."/>
            <person name="Mondo S."/>
            <person name="Nolan M."/>
            <person name="Ohm R."/>
            <person name="Pangilinan J."/>
            <person name="Park H.-J."/>
            <person name="Ramirez L."/>
            <person name="Alfaro M."/>
            <person name="Sun H."/>
            <person name="Tritt A."/>
            <person name="Yoshinaga Y."/>
            <person name="Zwiers L.-H."/>
            <person name="Turgeon B."/>
            <person name="Goodwin S."/>
            <person name="Spatafora J."/>
            <person name="Crous P."/>
            <person name="Grigoriev I."/>
        </authorList>
    </citation>
    <scope>NUCLEOTIDE SEQUENCE</scope>
    <source>
        <strain evidence="2">CBS 690.94</strain>
    </source>
</reference>
<feature type="region of interest" description="Disordered" evidence="1">
    <location>
        <begin position="93"/>
        <end position="117"/>
    </location>
</feature>
<evidence type="ECO:0000313" key="2">
    <source>
        <dbReference type="EMBL" id="KAF2446307.1"/>
    </source>
</evidence>
<keyword evidence="3" id="KW-1185">Reference proteome</keyword>
<sequence>MGGGGSTADADANHHSPANPSTPRSRPTLRANNRRRGIHHADTDTGERASRPNPQHHEPFRGDSDAAEITLSCTNKRIGLLSSCASRRVAYRRRGIPRADTNTSGRTLQPGPQHHEP</sequence>
<comment type="caution">
    <text evidence="2">The sequence shown here is derived from an EMBL/GenBank/DDBJ whole genome shotgun (WGS) entry which is preliminary data.</text>
</comment>
<name>A0A9P4PLT3_9PLEO</name>
<proteinExistence type="predicted"/>
<evidence type="ECO:0000313" key="3">
    <source>
        <dbReference type="Proteomes" id="UP000799764"/>
    </source>
</evidence>
<gene>
    <name evidence="2" type="ORF">P171DRAFT_442710</name>
</gene>
<feature type="compositionally biased region" description="Polar residues" evidence="1">
    <location>
        <begin position="16"/>
        <end position="25"/>
    </location>
</feature>
<feature type="region of interest" description="Disordered" evidence="1">
    <location>
        <begin position="1"/>
        <end position="66"/>
    </location>
</feature>
<evidence type="ECO:0000256" key="1">
    <source>
        <dbReference type="SAM" id="MobiDB-lite"/>
    </source>
</evidence>
<dbReference type="AlphaFoldDB" id="A0A9P4PLT3"/>
<feature type="compositionally biased region" description="Basic and acidic residues" evidence="1">
    <location>
        <begin position="39"/>
        <end position="64"/>
    </location>
</feature>
<accession>A0A9P4PLT3</accession>
<dbReference type="EMBL" id="MU001498">
    <property type="protein sequence ID" value="KAF2446307.1"/>
    <property type="molecule type" value="Genomic_DNA"/>
</dbReference>
<organism evidence="2 3">
    <name type="scientific">Karstenula rhodostoma CBS 690.94</name>
    <dbReference type="NCBI Taxonomy" id="1392251"/>
    <lineage>
        <taxon>Eukaryota</taxon>
        <taxon>Fungi</taxon>
        <taxon>Dikarya</taxon>
        <taxon>Ascomycota</taxon>
        <taxon>Pezizomycotina</taxon>
        <taxon>Dothideomycetes</taxon>
        <taxon>Pleosporomycetidae</taxon>
        <taxon>Pleosporales</taxon>
        <taxon>Massarineae</taxon>
        <taxon>Didymosphaeriaceae</taxon>
        <taxon>Karstenula</taxon>
    </lineage>
</organism>
<dbReference type="Proteomes" id="UP000799764">
    <property type="component" value="Unassembled WGS sequence"/>
</dbReference>